<protein>
    <submittedName>
        <fullName evidence="1">DUF982 domain-containing protein</fullName>
    </submittedName>
</protein>
<accession>A0A3A5JRD3</accession>
<reference evidence="1 2" key="1">
    <citation type="submission" date="2018-09" db="EMBL/GenBank/DDBJ databases">
        <title>Mesorhizobium carmichaelinearum sp. nov. isolated from Carmichaelinea spp. root nodules in New Zealand.</title>
        <authorList>
            <person name="De Meyer S.E."/>
        </authorList>
    </citation>
    <scope>NUCLEOTIDE SEQUENCE [LARGE SCALE GENOMIC DNA]</scope>
    <source>
        <strain evidence="1 2">ICMP19557</strain>
    </source>
</reference>
<evidence type="ECO:0000313" key="1">
    <source>
        <dbReference type="EMBL" id="RJT23482.1"/>
    </source>
</evidence>
<sequence length="104" mass="11305">MTSPAFLAPVEVKTNDVIHDIKSVREALVFLNQWPKARRGPVYSCAVRSCNAAIGGQMTTEQARQAFVSFARIAGVLAKSDFSPLADLREPAHKPPHRGGPVNH</sequence>
<dbReference type="AlphaFoldDB" id="A0A3A5JRD3"/>
<dbReference type="EMBL" id="QZWZ01000090">
    <property type="protein sequence ID" value="RJT23482.1"/>
    <property type="molecule type" value="Genomic_DNA"/>
</dbReference>
<proteinExistence type="predicted"/>
<evidence type="ECO:0000313" key="2">
    <source>
        <dbReference type="Proteomes" id="UP000272706"/>
    </source>
</evidence>
<dbReference type="Gene3D" id="6.10.250.730">
    <property type="match status" value="1"/>
</dbReference>
<dbReference type="Proteomes" id="UP000272706">
    <property type="component" value="Unassembled WGS sequence"/>
</dbReference>
<gene>
    <name evidence="1" type="ORF">D3227_38805</name>
</gene>
<name>A0A3A5JRD3_9HYPH</name>
<dbReference type="Pfam" id="PF06169">
    <property type="entry name" value="DUF982"/>
    <property type="match status" value="1"/>
</dbReference>
<dbReference type="InterPro" id="IPR010385">
    <property type="entry name" value="DUF982"/>
</dbReference>
<comment type="caution">
    <text evidence="1">The sequence shown here is derived from an EMBL/GenBank/DDBJ whole genome shotgun (WGS) entry which is preliminary data.</text>
</comment>
<dbReference type="OrthoDB" id="8084083at2"/>
<organism evidence="1 2">
    <name type="scientific">Mesorhizobium waimense</name>
    <dbReference type="NCBI Taxonomy" id="1300307"/>
    <lineage>
        <taxon>Bacteria</taxon>
        <taxon>Pseudomonadati</taxon>
        <taxon>Pseudomonadota</taxon>
        <taxon>Alphaproteobacteria</taxon>
        <taxon>Hyphomicrobiales</taxon>
        <taxon>Phyllobacteriaceae</taxon>
        <taxon>Mesorhizobium</taxon>
    </lineage>
</organism>
<keyword evidence="2" id="KW-1185">Reference proteome</keyword>